<feature type="domain" description="Carrier" evidence="4">
    <location>
        <begin position="5"/>
        <end position="78"/>
    </location>
</feature>
<name>A0ABW3GHL4_9PROT</name>
<comment type="function">
    <text evidence="3">Carrier of the growing fatty acid chain in fatty acid biosynthesis.</text>
</comment>
<comment type="PTM">
    <text evidence="3">4'-phosphopantetheine is transferred from CoA to a specific serine of apo-ACP by AcpS. This modification is essential for activity because fatty acids are bound in thioester linkage to the sulfhydryl of the prosthetic group.</text>
</comment>
<comment type="pathway">
    <text evidence="3">Lipid metabolism; fatty acid biosynthesis.</text>
</comment>
<evidence type="ECO:0000259" key="4">
    <source>
        <dbReference type="PROSITE" id="PS50075"/>
    </source>
</evidence>
<evidence type="ECO:0000313" key="5">
    <source>
        <dbReference type="EMBL" id="MFD0928565.1"/>
    </source>
</evidence>
<comment type="subcellular location">
    <subcellularLocation>
        <location evidence="3">Cytoplasm</location>
    </subcellularLocation>
</comment>
<evidence type="ECO:0000256" key="2">
    <source>
        <dbReference type="ARBA" id="ARBA00022553"/>
    </source>
</evidence>
<keyword evidence="2 3" id="KW-0597">Phosphoprotein</keyword>
<dbReference type="InterPro" id="IPR003231">
    <property type="entry name" value="ACP"/>
</dbReference>
<dbReference type="InterPro" id="IPR009081">
    <property type="entry name" value="PP-bd_ACP"/>
</dbReference>
<proteinExistence type="inferred from homology"/>
<dbReference type="EMBL" id="JBHTJW010000001">
    <property type="protein sequence ID" value="MFD0928565.1"/>
    <property type="molecule type" value="Genomic_DNA"/>
</dbReference>
<organism evidence="5 6">
    <name type="scientific">Methylophilus glucosoxydans</name>
    <dbReference type="NCBI Taxonomy" id="752553"/>
    <lineage>
        <taxon>Bacteria</taxon>
        <taxon>Pseudomonadati</taxon>
        <taxon>Pseudomonadota</taxon>
        <taxon>Betaproteobacteria</taxon>
        <taxon>Nitrosomonadales</taxon>
        <taxon>Methylophilaceae</taxon>
        <taxon>Methylophilus</taxon>
    </lineage>
</organism>
<sequence>MQNTQNTFEVVSGLIANKLEIDQKTITPQSKLVDLGLDSLDIFDIIFQAEDQYGIKVPNPSEEIATVEDVVRMLDDLLKTEASA</sequence>
<comment type="similarity">
    <text evidence="3">Belongs to the acyl carrier protein (ACP) family.</text>
</comment>
<comment type="caution">
    <text evidence="5">The sequence shown here is derived from an EMBL/GenBank/DDBJ whole genome shotgun (WGS) entry which is preliminary data.</text>
</comment>
<accession>A0ABW3GHL4</accession>
<keyword evidence="1 3" id="KW-0596">Phosphopantetheine</keyword>
<dbReference type="InterPro" id="IPR044813">
    <property type="entry name" value="ACP_chloroplastic"/>
</dbReference>
<evidence type="ECO:0000256" key="1">
    <source>
        <dbReference type="ARBA" id="ARBA00022450"/>
    </source>
</evidence>
<dbReference type="Pfam" id="PF00550">
    <property type="entry name" value="PP-binding"/>
    <property type="match status" value="1"/>
</dbReference>
<dbReference type="InterPro" id="IPR036736">
    <property type="entry name" value="ACP-like_sf"/>
</dbReference>
<dbReference type="PANTHER" id="PTHR46153">
    <property type="entry name" value="ACYL CARRIER PROTEIN"/>
    <property type="match status" value="1"/>
</dbReference>
<dbReference type="SUPFAM" id="SSF47336">
    <property type="entry name" value="ACP-like"/>
    <property type="match status" value="1"/>
</dbReference>
<protein>
    <recommendedName>
        <fullName evidence="3">Acyl carrier protein</fullName>
        <shortName evidence="3">ACP</shortName>
    </recommendedName>
</protein>
<dbReference type="RefSeq" id="WP_379073624.1">
    <property type="nucleotide sequence ID" value="NZ_JBHTJW010000001.1"/>
</dbReference>
<keyword evidence="3" id="KW-0275">Fatty acid biosynthesis</keyword>
<gene>
    <name evidence="3" type="primary">acpP</name>
    <name evidence="5" type="ORF">ACFQ1T_02110</name>
</gene>
<evidence type="ECO:0000313" key="6">
    <source>
        <dbReference type="Proteomes" id="UP001597106"/>
    </source>
</evidence>
<keyword evidence="3" id="KW-0443">Lipid metabolism</keyword>
<feature type="modified residue" description="O-(pantetheine 4'-phosphoryl)serine" evidence="3">
    <location>
        <position position="39"/>
    </location>
</feature>
<dbReference type="Gene3D" id="1.10.1200.10">
    <property type="entry name" value="ACP-like"/>
    <property type="match status" value="1"/>
</dbReference>
<dbReference type="HAMAP" id="MF_01217">
    <property type="entry name" value="Acyl_carrier"/>
    <property type="match status" value="1"/>
</dbReference>
<reference evidence="6" key="1">
    <citation type="journal article" date="2019" name="Int. J. Syst. Evol. Microbiol.">
        <title>The Global Catalogue of Microorganisms (GCM) 10K type strain sequencing project: providing services to taxonomists for standard genome sequencing and annotation.</title>
        <authorList>
            <consortium name="The Broad Institute Genomics Platform"/>
            <consortium name="The Broad Institute Genome Sequencing Center for Infectious Disease"/>
            <person name="Wu L."/>
            <person name="Ma J."/>
        </authorList>
    </citation>
    <scope>NUCLEOTIDE SEQUENCE [LARGE SCALE GENOMIC DNA]</scope>
    <source>
        <strain evidence="6">CCUG 59685</strain>
    </source>
</reference>
<keyword evidence="3" id="KW-0963">Cytoplasm</keyword>
<dbReference type="PANTHER" id="PTHR46153:SF2">
    <property type="entry name" value="ACYL CARRIER PROTEIN"/>
    <property type="match status" value="1"/>
</dbReference>
<keyword evidence="3" id="KW-0276">Fatty acid metabolism</keyword>
<keyword evidence="3" id="KW-0444">Lipid biosynthesis</keyword>
<evidence type="ECO:0000256" key="3">
    <source>
        <dbReference type="HAMAP-Rule" id="MF_01217"/>
    </source>
</evidence>
<dbReference type="Proteomes" id="UP001597106">
    <property type="component" value="Unassembled WGS sequence"/>
</dbReference>
<dbReference type="PROSITE" id="PS50075">
    <property type="entry name" value="CARRIER"/>
    <property type="match status" value="1"/>
</dbReference>
<keyword evidence="6" id="KW-1185">Reference proteome</keyword>